<dbReference type="SUPFAM" id="SSF55961">
    <property type="entry name" value="Bet v1-like"/>
    <property type="match status" value="1"/>
</dbReference>
<dbReference type="PANTHER" id="PTHR33824:SF7">
    <property type="entry name" value="POLYKETIDE CYCLASE_DEHYDRASE AND LIPID TRANSPORT SUPERFAMILY PROTEIN"/>
    <property type="match status" value="1"/>
</dbReference>
<evidence type="ECO:0000256" key="1">
    <source>
        <dbReference type="SAM" id="MobiDB-lite"/>
    </source>
</evidence>
<reference evidence="3 4" key="1">
    <citation type="submission" date="2017-05" db="EMBL/GenBank/DDBJ databases">
        <title>Complete genome sequence of Streptomyces sp. SCSIO 03032 revealed the diverse biosynthetic pathways for its bioactive secondary metabolites.</title>
        <authorList>
            <person name="Ma L."/>
            <person name="Zhu Y."/>
            <person name="Zhang W."/>
            <person name="Zhang G."/>
            <person name="Tian X."/>
            <person name="Zhang S."/>
            <person name="Zhang C."/>
        </authorList>
    </citation>
    <scope>NUCLEOTIDE SEQUENCE [LARGE SCALE GENOMIC DNA]</scope>
    <source>
        <strain evidence="3 4">SCSIO 03032</strain>
    </source>
</reference>
<dbReference type="OrthoDB" id="3695445at2"/>
<dbReference type="RefSeq" id="WP_086161385.1">
    <property type="nucleotide sequence ID" value="NZ_CP021121.1"/>
</dbReference>
<evidence type="ECO:0000313" key="4">
    <source>
        <dbReference type="Proteomes" id="UP000194218"/>
    </source>
</evidence>
<accession>A0A1W7D384</accession>
<feature type="region of interest" description="Disordered" evidence="1">
    <location>
        <begin position="288"/>
        <end position="343"/>
    </location>
</feature>
<protein>
    <recommendedName>
        <fullName evidence="2">Coenzyme Q-binding protein COQ10 START domain-containing protein</fullName>
    </recommendedName>
</protein>
<feature type="compositionally biased region" description="Acidic residues" evidence="1">
    <location>
        <begin position="322"/>
        <end position="343"/>
    </location>
</feature>
<feature type="domain" description="Coenzyme Q-binding protein COQ10 START" evidence="2">
    <location>
        <begin position="142"/>
        <end position="262"/>
    </location>
</feature>
<feature type="compositionally biased region" description="Basic and acidic residues" evidence="1">
    <location>
        <begin position="288"/>
        <end position="298"/>
    </location>
</feature>
<dbReference type="CDD" id="cd07817">
    <property type="entry name" value="SRPBCC_8"/>
    <property type="match status" value="1"/>
</dbReference>
<evidence type="ECO:0000313" key="3">
    <source>
        <dbReference type="EMBL" id="ARQ71543.1"/>
    </source>
</evidence>
<dbReference type="InterPro" id="IPR047137">
    <property type="entry name" value="ORF3"/>
</dbReference>
<dbReference type="InterPro" id="IPR005031">
    <property type="entry name" value="COQ10_START"/>
</dbReference>
<dbReference type="KEGG" id="smao:CAG99_24370"/>
<dbReference type="AlphaFoldDB" id="A0A1W7D384"/>
<name>A0A1W7D384_9ACTN</name>
<dbReference type="EMBL" id="CP021121">
    <property type="protein sequence ID" value="ARQ71543.1"/>
    <property type="molecule type" value="Genomic_DNA"/>
</dbReference>
<dbReference type="Proteomes" id="UP000194218">
    <property type="component" value="Chromosome"/>
</dbReference>
<evidence type="ECO:0000259" key="2">
    <source>
        <dbReference type="Pfam" id="PF03364"/>
    </source>
</evidence>
<dbReference type="Gene3D" id="3.30.530.20">
    <property type="match status" value="1"/>
</dbReference>
<sequence length="343" mass="37360">MTDAANTPGDRVKQEAAAFATAQAERLLVATSRGLGRATAKLTDIAEGRSMGTVKLATATGKKTAQGKSPLRSAVEAGAVGVKDKVASGAVGVKDKVASGAVGVKDKVASKVHKPNPSLPRSESKNSAGKGKFLTVIEDIDVGVPVREAYDQWTQFQEFGDFAKGVQGVDQVDDTTTNWRAKVAFAKRSWQARITEQVPDERIAWTSEGGKGTTKGVVTFHRLGDTLTRVLLVIEYYPKGLMERTGALWRAQGRRARLDLKNFRRFVTLRGEATGEWRGEIERGEVVVGHDEAVSDERDERDEHDEREEHGERGARGRRDSADDEIADEAEAAEEETEREARS</sequence>
<dbReference type="InterPro" id="IPR023393">
    <property type="entry name" value="START-like_dom_sf"/>
</dbReference>
<feature type="compositionally biased region" description="Basic and acidic residues" evidence="1">
    <location>
        <begin position="307"/>
        <end position="321"/>
    </location>
</feature>
<organism evidence="3 4">
    <name type="scientific">Streptomyces marincola</name>
    <dbReference type="NCBI Taxonomy" id="2878388"/>
    <lineage>
        <taxon>Bacteria</taxon>
        <taxon>Bacillati</taxon>
        <taxon>Actinomycetota</taxon>
        <taxon>Actinomycetes</taxon>
        <taxon>Kitasatosporales</taxon>
        <taxon>Streptomycetaceae</taxon>
        <taxon>Streptomyces</taxon>
    </lineage>
</organism>
<dbReference type="Pfam" id="PF03364">
    <property type="entry name" value="Polyketide_cyc"/>
    <property type="match status" value="1"/>
</dbReference>
<proteinExistence type="predicted"/>
<keyword evidence="4" id="KW-1185">Reference proteome</keyword>
<dbReference type="PANTHER" id="PTHR33824">
    <property type="entry name" value="POLYKETIDE CYCLASE/DEHYDRASE AND LIPID TRANSPORT SUPERFAMILY PROTEIN"/>
    <property type="match status" value="1"/>
</dbReference>
<gene>
    <name evidence="3" type="ORF">CAG99_24370</name>
</gene>